<reference evidence="2 3" key="1">
    <citation type="submission" date="2022-04" db="EMBL/GenBank/DDBJ databases">
        <title>Proposal of a three novel species of Scandinavium, Scandinavium hiltneri, Scandinavium manionii, Scandinavium tedordense.</title>
        <authorList>
            <person name="Maddock D.W."/>
            <person name="Brady C.L."/>
            <person name="Denman S."/>
            <person name="Arnold D."/>
        </authorList>
    </citation>
    <scope>NUCLEOTIDE SEQUENCE [LARGE SCALE GENOMIC DNA]</scope>
    <source>
        <strain evidence="2 3">H11S7</strain>
    </source>
</reference>
<evidence type="ECO:0000313" key="2">
    <source>
        <dbReference type="EMBL" id="MCS2162490.1"/>
    </source>
</evidence>
<comment type="caution">
    <text evidence="2">The sequence shown here is derived from an EMBL/GenBank/DDBJ whole genome shotgun (WGS) entry which is preliminary data.</text>
</comment>
<feature type="transmembrane region" description="Helical" evidence="1">
    <location>
        <begin position="391"/>
        <end position="415"/>
    </location>
</feature>
<keyword evidence="1" id="KW-0472">Membrane</keyword>
<keyword evidence="1" id="KW-1133">Transmembrane helix</keyword>
<dbReference type="EMBL" id="JALIGE010000075">
    <property type="protein sequence ID" value="MCS2162490.1"/>
    <property type="molecule type" value="Genomic_DNA"/>
</dbReference>
<organism evidence="2 3">
    <name type="scientific">Scandinavium hiltneri</name>
    <dbReference type="NCBI Taxonomy" id="2926519"/>
    <lineage>
        <taxon>Bacteria</taxon>
        <taxon>Pseudomonadati</taxon>
        <taxon>Pseudomonadota</taxon>
        <taxon>Gammaproteobacteria</taxon>
        <taxon>Enterobacterales</taxon>
        <taxon>Enterobacteriaceae</taxon>
        <taxon>Scandinavium</taxon>
    </lineage>
</organism>
<evidence type="ECO:0000256" key="1">
    <source>
        <dbReference type="SAM" id="Phobius"/>
    </source>
</evidence>
<dbReference type="RefSeq" id="WP_258989047.1">
    <property type="nucleotide sequence ID" value="NZ_JALIGE010000075.1"/>
</dbReference>
<accession>A0ABT2E3N7</accession>
<feature type="transmembrane region" description="Helical" evidence="1">
    <location>
        <begin position="52"/>
        <end position="75"/>
    </location>
</feature>
<gene>
    <name evidence="2" type="ORF">MUU47_15440</name>
</gene>
<sequence length="468" mass="53774">MKKWVIPGESDYTSPVKFPYKIILTACVIIFVLFITYNVLTWPQDKKVTDDLFFNAFTIPAMVCFGLWCMVAAVCRMLSFPFHYANNLESYGKHVWQSWAIESLVLLNHSSLSPVPDLSLKIQKLEGEALISPATPLKINIEYDVMNGSRIAETLFQLIEPVKDSLSRGGYPFQTWLYVKNSDESIRDVFIDALSKLKITVDKIGTIHFLDKCPDYSSVNKWIDQEMRENNILITIELHDENNSDFYETAHVFVFTDQRMLNENDKPAYLLRMMNSTNYHLAKTVNAYLSAKQVQIEKIRRLWTSSLDKQSKFILYGEVDNAKTGILADSRYELEKVTGQGSDVQNWTLLALAIDATEHGQGHQIIATSEADNVHVGLVTAKNPGYWNEPYFFDVIFYAFFTIALAVIPFIFVFVDLVPSSFAENSPWLFFGALMMMIIFILVTLMYSFHLFIEMIHKDFGFSHPNYR</sequence>
<keyword evidence="1" id="KW-0812">Transmembrane</keyword>
<feature type="transmembrane region" description="Helical" evidence="1">
    <location>
        <begin position="427"/>
        <end position="449"/>
    </location>
</feature>
<feature type="transmembrane region" description="Helical" evidence="1">
    <location>
        <begin position="20"/>
        <end position="40"/>
    </location>
</feature>
<dbReference type="Proteomes" id="UP001205357">
    <property type="component" value="Unassembled WGS sequence"/>
</dbReference>
<keyword evidence="3" id="KW-1185">Reference proteome</keyword>
<name>A0ABT2E3N7_9ENTR</name>
<protein>
    <submittedName>
        <fullName evidence="2">Uncharacterized protein</fullName>
    </submittedName>
</protein>
<proteinExistence type="predicted"/>
<evidence type="ECO:0000313" key="3">
    <source>
        <dbReference type="Proteomes" id="UP001205357"/>
    </source>
</evidence>